<sequence length="81" mass="9293">MATLYRCRTPTDRLCPCGRVARELRRQGIDAEEVRVARRRRDRDDVAAVSGQRVVPLLVLDGEAICDSRRIVEHLRHRAGQ</sequence>
<dbReference type="AlphaFoldDB" id="A0A6J7HE43"/>
<feature type="domain" description="GST N-terminal" evidence="1">
    <location>
        <begin position="13"/>
        <end position="80"/>
    </location>
</feature>
<gene>
    <name evidence="2" type="ORF">UFOPK3674_00320</name>
</gene>
<dbReference type="Pfam" id="PF13417">
    <property type="entry name" value="GST_N_3"/>
    <property type="match status" value="1"/>
</dbReference>
<reference evidence="2" key="1">
    <citation type="submission" date="2020-05" db="EMBL/GenBank/DDBJ databases">
        <authorList>
            <person name="Chiriac C."/>
            <person name="Salcher M."/>
            <person name="Ghai R."/>
            <person name="Kavagutti S V."/>
        </authorList>
    </citation>
    <scope>NUCLEOTIDE SEQUENCE</scope>
</reference>
<dbReference type="EMBL" id="CAFBMX010000002">
    <property type="protein sequence ID" value="CAB4917468.1"/>
    <property type="molecule type" value="Genomic_DNA"/>
</dbReference>
<dbReference type="PROSITE" id="PS51354">
    <property type="entry name" value="GLUTAREDOXIN_2"/>
    <property type="match status" value="1"/>
</dbReference>
<evidence type="ECO:0000313" key="2">
    <source>
        <dbReference type="EMBL" id="CAB4917468.1"/>
    </source>
</evidence>
<dbReference type="InterPro" id="IPR036249">
    <property type="entry name" value="Thioredoxin-like_sf"/>
</dbReference>
<dbReference type="SUPFAM" id="SSF52833">
    <property type="entry name" value="Thioredoxin-like"/>
    <property type="match status" value="1"/>
</dbReference>
<accession>A0A6J7HE43</accession>
<organism evidence="2">
    <name type="scientific">freshwater metagenome</name>
    <dbReference type="NCBI Taxonomy" id="449393"/>
    <lineage>
        <taxon>unclassified sequences</taxon>
        <taxon>metagenomes</taxon>
        <taxon>ecological metagenomes</taxon>
    </lineage>
</organism>
<protein>
    <submittedName>
        <fullName evidence="2">Unannotated protein</fullName>
    </submittedName>
</protein>
<proteinExistence type="predicted"/>
<dbReference type="Gene3D" id="3.40.30.10">
    <property type="entry name" value="Glutaredoxin"/>
    <property type="match status" value="1"/>
</dbReference>
<dbReference type="InterPro" id="IPR004045">
    <property type="entry name" value="Glutathione_S-Trfase_N"/>
</dbReference>
<dbReference type="CDD" id="cd00570">
    <property type="entry name" value="GST_N_family"/>
    <property type="match status" value="1"/>
</dbReference>
<evidence type="ECO:0000259" key="1">
    <source>
        <dbReference type="Pfam" id="PF13417"/>
    </source>
</evidence>
<name>A0A6J7HE43_9ZZZZ</name>